<reference evidence="5" key="2">
    <citation type="submission" date="2021-12" db="EMBL/GenBank/DDBJ databases">
        <title>Resequencing data analysis of finger millet.</title>
        <authorList>
            <person name="Hatakeyama M."/>
            <person name="Aluri S."/>
            <person name="Balachadran M.T."/>
            <person name="Sivarajan S.R."/>
            <person name="Poveda L."/>
            <person name="Shimizu-Inatsugi R."/>
            <person name="Schlapbach R."/>
            <person name="Sreeman S.M."/>
            <person name="Shimizu K.K."/>
        </authorList>
    </citation>
    <scope>NUCLEOTIDE SEQUENCE</scope>
</reference>
<evidence type="ECO:0000313" key="5">
    <source>
        <dbReference type="EMBL" id="GJN26541.1"/>
    </source>
</evidence>
<dbReference type="InterPro" id="IPR011009">
    <property type="entry name" value="Kinase-like_dom_sf"/>
</dbReference>
<keyword evidence="1 3" id="KW-0547">Nucleotide-binding</keyword>
<dbReference type="PANTHER" id="PTHR27005">
    <property type="entry name" value="WALL-ASSOCIATED RECEPTOR KINASE-LIKE 21"/>
    <property type="match status" value="1"/>
</dbReference>
<proteinExistence type="predicted"/>
<reference evidence="5" key="1">
    <citation type="journal article" date="2018" name="DNA Res.">
        <title>Multiple hybrid de novo genome assembly of finger millet, an orphan allotetraploid crop.</title>
        <authorList>
            <person name="Hatakeyama M."/>
            <person name="Aluri S."/>
            <person name="Balachadran M.T."/>
            <person name="Sivarajan S.R."/>
            <person name="Patrignani A."/>
            <person name="Gruter S."/>
            <person name="Poveda L."/>
            <person name="Shimizu-Inatsugi R."/>
            <person name="Baeten J."/>
            <person name="Francoijs K.J."/>
            <person name="Nataraja K.N."/>
            <person name="Reddy Y.A.N."/>
            <person name="Phadnis S."/>
            <person name="Ravikumar R.L."/>
            <person name="Schlapbach R."/>
            <person name="Sreeman S.M."/>
            <person name="Shimizu K.K."/>
        </authorList>
    </citation>
    <scope>NUCLEOTIDE SEQUENCE</scope>
</reference>
<keyword evidence="6" id="KW-1185">Reference proteome</keyword>
<sequence>MACGRKQFPESRSAAAAAAHDAQPLMSTFALALVLVSTMPRGAFSQGLPLPPLPPPSPHRNMTCDDVPYPFGVRNASHLRGFEVICGPNNETMLPIDGNLYQINVISESYVVIFAGPIRQVCYDRDGKPTPATGTGAMSLEGTPFTFSKRNKLVNIGCNYKLVADFTKPSGDSDDPSSDLTPRCTTWCKSYNSTITGSCSPGEEACCTIDIPAAVNAAQSFTLLFELQSTPENATSKEDNGTCSAAFFLDQDEQVFMSKDADEGARSLREALSPPGDRRMVLDWAIGGSSTCDAQELNFDPLCKDGMCVDAPRGVGYLCRCREGYEGNPYVSCKAEISAITSRDEGSSAKIFSAEELKTATDNYSDTRILGRGGHGTVYKGILSDKTVVAIKKSKVFDESQVEQFVNEITILSHIDHPNVEIEPQILAEAGEDQLYATAELSVRLGHARSLSLPNPLIKHNEFQIGKS</sequence>
<dbReference type="GO" id="GO:0005886">
    <property type="term" value="C:plasma membrane"/>
    <property type="evidence" value="ECO:0007669"/>
    <property type="project" value="TreeGrafter"/>
</dbReference>
<dbReference type="InterPro" id="IPR001245">
    <property type="entry name" value="Ser-Thr/Tyr_kinase_cat_dom"/>
</dbReference>
<dbReference type="InterPro" id="IPR000742">
    <property type="entry name" value="EGF"/>
</dbReference>
<dbReference type="EMBL" id="BQKI01000079">
    <property type="protein sequence ID" value="GJN26541.1"/>
    <property type="molecule type" value="Genomic_DNA"/>
</dbReference>
<name>A0AAV5EVG2_ELECO</name>
<dbReference type="SUPFAM" id="SSF56112">
    <property type="entry name" value="Protein kinase-like (PK-like)"/>
    <property type="match status" value="1"/>
</dbReference>
<dbReference type="GO" id="GO:0004674">
    <property type="term" value="F:protein serine/threonine kinase activity"/>
    <property type="evidence" value="ECO:0007669"/>
    <property type="project" value="TreeGrafter"/>
</dbReference>
<dbReference type="PANTHER" id="PTHR27005:SF168">
    <property type="entry name" value="WALL-ASSOCIATED RECEPTOR KINASE 17"/>
    <property type="match status" value="1"/>
</dbReference>
<gene>
    <name evidence="5" type="primary">gb14478</name>
    <name evidence="5" type="ORF">PR202_gb14478</name>
</gene>
<dbReference type="InterPro" id="IPR017441">
    <property type="entry name" value="Protein_kinase_ATP_BS"/>
</dbReference>
<dbReference type="Pfam" id="PF07714">
    <property type="entry name" value="PK_Tyr_Ser-Thr"/>
    <property type="match status" value="1"/>
</dbReference>
<evidence type="ECO:0000313" key="6">
    <source>
        <dbReference type="Proteomes" id="UP001054889"/>
    </source>
</evidence>
<evidence type="ECO:0000256" key="3">
    <source>
        <dbReference type="PROSITE-ProRule" id="PRU10141"/>
    </source>
</evidence>
<feature type="domain" description="Protein kinase" evidence="4">
    <location>
        <begin position="364"/>
        <end position="468"/>
    </location>
</feature>
<keyword evidence="2 3" id="KW-0067">ATP-binding</keyword>
<dbReference type="AlphaFoldDB" id="A0AAV5EVG2"/>
<dbReference type="PROSITE" id="PS00107">
    <property type="entry name" value="PROTEIN_KINASE_ATP"/>
    <property type="match status" value="1"/>
</dbReference>
<feature type="binding site" evidence="3">
    <location>
        <position position="393"/>
    </location>
    <ligand>
        <name>ATP</name>
        <dbReference type="ChEBI" id="CHEBI:30616"/>
    </ligand>
</feature>
<evidence type="ECO:0000256" key="1">
    <source>
        <dbReference type="ARBA" id="ARBA00022741"/>
    </source>
</evidence>
<comment type="caution">
    <text evidence="5">The sequence shown here is derived from an EMBL/GenBank/DDBJ whole genome shotgun (WGS) entry which is preliminary data.</text>
</comment>
<dbReference type="PROSITE" id="PS01186">
    <property type="entry name" value="EGF_2"/>
    <property type="match status" value="1"/>
</dbReference>
<organism evidence="5 6">
    <name type="scientific">Eleusine coracana subsp. coracana</name>
    <dbReference type="NCBI Taxonomy" id="191504"/>
    <lineage>
        <taxon>Eukaryota</taxon>
        <taxon>Viridiplantae</taxon>
        <taxon>Streptophyta</taxon>
        <taxon>Embryophyta</taxon>
        <taxon>Tracheophyta</taxon>
        <taxon>Spermatophyta</taxon>
        <taxon>Magnoliopsida</taxon>
        <taxon>Liliopsida</taxon>
        <taxon>Poales</taxon>
        <taxon>Poaceae</taxon>
        <taxon>PACMAD clade</taxon>
        <taxon>Chloridoideae</taxon>
        <taxon>Cynodonteae</taxon>
        <taxon>Eleusininae</taxon>
        <taxon>Eleusine</taxon>
    </lineage>
</organism>
<dbReference type="PROSITE" id="PS50011">
    <property type="entry name" value="PROTEIN_KINASE_DOM"/>
    <property type="match status" value="1"/>
</dbReference>
<evidence type="ECO:0000259" key="4">
    <source>
        <dbReference type="PROSITE" id="PS50011"/>
    </source>
</evidence>
<dbReference type="Proteomes" id="UP001054889">
    <property type="component" value="Unassembled WGS sequence"/>
</dbReference>
<dbReference type="GO" id="GO:0007166">
    <property type="term" value="P:cell surface receptor signaling pathway"/>
    <property type="evidence" value="ECO:0007669"/>
    <property type="project" value="InterPro"/>
</dbReference>
<dbReference type="GO" id="GO:0005524">
    <property type="term" value="F:ATP binding"/>
    <property type="evidence" value="ECO:0007669"/>
    <property type="project" value="UniProtKB-UniRule"/>
</dbReference>
<dbReference type="InterPro" id="IPR000719">
    <property type="entry name" value="Prot_kinase_dom"/>
</dbReference>
<accession>A0AAV5EVG2</accession>
<evidence type="ECO:0000256" key="2">
    <source>
        <dbReference type="ARBA" id="ARBA00022840"/>
    </source>
</evidence>
<dbReference type="InterPro" id="IPR045274">
    <property type="entry name" value="WAK-like"/>
</dbReference>
<protein>
    <recommendedName>
        <fullName evidence="4">Protein kinase domain-containing protein</fullName>
    </recommendedName>
</protein>
<dbReference type="Gene3D" id="3.30.200.20">
    <property type="entry name" value="Phosphorylase Kinase, domain 1"/>
    <property type="match status" value="1"/>
</dbReference>